<organism evidence="1 2">
    <name type="scientific">Aspergillus bertholletiae</name>
    <dbReference type="NCBI Taxonomy" id="1226010"/>
    <lineage>
        <taxon>Eukaryota</taxon>
        <taxon>Fungi</taxon>
        <taxon>Dikarya</taxon>
        <taxon>Ascomycota</taxon>
        <taxon>Pezizomycotina</taxon>
        <taxon>Eurotiomycetes</taxon>
        <taxon>Eurotiomycetidae</taxon>
        <taxon>Eurotiales</taxon>
        <taxon>Aspergillaceae</taxon>
        <taxon>Aspergillus</taxon>
        <taxon>Aspergillus subgen. Circumdati</taxon>
    </lineage>
</organism>
<evidence type="ECO:0000313" key="2">
    <source>
        <dbReference type="Proteomes" id="UP000326198"/>
    </source>
</evidence>
<keyword evidence="2" id="KW-1185">Reference proteome</keyword>
<dbReference type="Proteomes" id="UP000326198">
    <property type="component" value="Unassembled WGS sequence"/>
</dbReference>
<reference evidence="1 2" key="1">
    <citation type="submission" date="2019-04" db="EMBL/GenBank/DDBJ databases">
        <title>Friends and foes A comparative genomics studyof 23 Aspergillus species from section Flavi.</title>
        <authorList>
            <consortium name="DOE Joint Genome Institute"/>
            <person name="Kjaerbolling I."/>
            <person name="Vesth T."/>
            <person name="Frisvad J.C."/>
            <person name="Nybo J.L."/>
            <person name="Theobald S."/>
            <person name="Kildgaard S."/>
            <person name="Isbrandt T."/>
            <person name="Kuo A."/>
            <person name="Sato A."/>
            <person name="Lyhne E.K."/>
            <person name="Kogle M.E."/>
            <person name="Wiebenga A."/>
            <person name="Kun R.S."/>
            <person name="Lubbers R.J."/>
            <person name="Makela M.R."/>
            <person name="Barry K."/>
            <person name="Chovatia M."/>
            <person name="Clum A."/>
            <person name="Daum C."/>
            <person name="Haridas S."/>
            <person name="He G."/>
            <person name="LaButti K."/>
            <person name="Lipzen A."/>
            <person name="Mondo S."/>
            <person name="Riley R."/>
            <person name="Salamov A."/>
            <person name="Simmons B.A."/>
            <person name="Magnuson J.K."/>
            <person name="Henrissat B."/>
            <person name="Mortensen U.H."/>
            <person name="Larsen T.O."/>
            <person name="Devries R.P."/>
            <person name="Grigoriev I.V."/>
            <person name="Machida M."/>
            <person name="Baker S.E."/>
            <person name="Andersen M.R."/>
        </authorList>
    </citation>
    <scope>NUCLEOTIDE SEQUENCE [LARGE SCALE GENOMIC DNA]</scope>
    <source>
        <strain evidence="1 2">IBT 29228</strain>
    </source>
</reference>
<sequence>MRWSYASQIAILPFRVITATHKFAPTRRFQNMASLSGQCPEINYLDRVSPSEDLRRVHLRTVHDTDEVFDTLLSILRKPALGQDIRYVNLDRSLAGSSIEPPALNIPREVKEEDRKLLEGAVRRAGFAGKQYGMMMNIVTHRPCDGYHGMKRTNDLMHLTQALAALIISVAPNLESLAFPEISAEFESPSECYLMLQAFLERANSNPTEIPYLQNLRDVRCLSNKNLFLSDERFYENYNLADSMKLVGNLPAVETIRADSIEDRYESIDLEPRSTNFRKVYIQGSNYSSSSIAEIIKSCRRLQEFEYSIGGRSSGDGSSPMFIARHLLDALLYHTNTLQRLEMDVDEELSEERPAYWDTHDQYMTGEDPYEKDYTEGRPTSLRDFIVMKDLWIGIKLLMDLARASISKGGSAESPMSLVEILPPNLESLCILGHTVGVNSKHDAQISLLMENRERLPFLAEITGVDACILNAKSVENPDEDVEQDDR</sequence>
<proteinExistence type="predicted"/>
<accession>A0A5N7AXK0</accession>
<gene>
    <name evidence="1" type="ORF">BDV26DRAFT_41030</name>
</gene>
<name>A0A5N7AXK0_9EURO</name>
<evidence type="ECO:0000313" key="1">
    <source>
        <dbReference type="EMBL" id="KAE8374511.1"/>
    </source>
</evidence>
<dbReference type="OrthoDB" id="3437411at2759"/>
<dbReference type="AlphaFoldDB" id="A0A5N7AXK0"/>
<protein>
    <submittedName>
        <fullName evidence="1">Uncharacterized protein</fullName>
    </submittedName>
</protein>
<dbReference type="EMBL" id="ML736282">
    <property type="protein sequence ID" value="KAE8374511.1"/>
    <property type="molecule type" value="Genomic_DNA"/>
</dbReference>